<sequence length="213" mass="24462">MDSQSPLASKLLTSPLNRKSDLVTALTFQSGLKKAQSGVSFRPRGYLQTLVSLRPVDRVAGALTLGTIGFDQDLIRPALRSIRNFRACRDSKPAPYNLNRKILQTGQRLAVPNQKSTLLIEVYNLIIPSDWKINKNRTKGETLPVKTKEKKRKKKRKEKKNRTTSPEVSHSNTNQRSTKPKRQNNRTPTYGVNQRRTKTKKKLQLREQQFFFF</sequence>
<keyword evidence="3" id="KW-1185">Reference proteome</keyword>
<comment type="caution">
    <text evidence="2">The sequence shown here is derived from an EMBL/GenBank/DDBJ whole genome shotgun (WGS) entry which is preliminary data.</text>
</comment>
<proteinExistence type="predicted"/>
<dbReference type="AlphaFoldDB" id="A0AAV4RRW6"/>
<feature type="region of interest" description="Disordered" evidence="1">
    <location>
        <begin position="138"/>
        <end position="202"/>
    </location>
</feature>
<accession>A0AAV4RRW6</accession>
<reference evidence="2 3" key="1">
    <citation type="submission" date="2021-06" db="EMBL/GenBank/DDBJ databases">
        <title>Caerostris extrusa draft genome.</title>
        <authorList>
            <person name="Kono N."/>
            <person name="Arakawa K."/>
        </authorList>
    </citation>
    <scope>NUCLEOTIDE SEQUENCE [LARGE SCALE GENOMIC DNA]</scope>
</reference>
<evidence type="ECO:0000313" key="3">
    <source>
        <dbReference type="Proteomes" id="UP001054945"/>
    </source>
</evidence>
<name>A0AAV4RRW6_CAEEX</name>
<gene>
    <name evidence="2" type="ORF">CEXT_243651</name>
</gene>
<evidence type="ECO:0000256" key="1">
    <source>
        <dbReference type="SAM" id="MobiDB-lite"/>
    </source>
</evidence>
<organism evidence="2 3">
    <name type="scientific">Caerostris extrusa</name>
    <name type="common">Bark spider</name>
    <name type="synonym">Caerostris bankana</name>
    <dbReference type="NCBI Taxonomy" id="172846"/>
    <lineage>
        <taxon>Eukaryota</taxon>
        <taxon>Metazoa</taxon>
        <taxon>Ecdysozoa</taxon>
        <taxon>Arthropoda</taxon>
        <taxon>Chelicerata</taxon>
        <taxon>Arachnida</taxon>
        <taxon>Araneae</taxon>
        <taxon>Araneomorphae</taxon>
        <taxon>Entelegynae</taxon>
        <taxon>Araneoidea</taxon>
        <taxon>Araneidae</taxon>
        <taxon>Caerostris</taxon>
    </lineage>
</organism>
<evidence type="ECO:0000313" key="2">
    <source>
        <dbReference type="EMBL" id="GIY25058.1"/>
    </source>
</evidence>
<feature type="compositionally biased region" description="Basic residues" evidence="1">
    <location>
        <begin position="148"/>
        <end position="162"/>
    </location>
</feature>
<feature type="compositionally biased region" description="Polar residues" evidence="1">
    <location>
        <begin position="165"/>
        <end position="177"/>
    </location>
</feature>
<dbReference type="EMBL" id="BPLR01008485">
    <property type="protein sequence ID" value="GIY25058.1"/>
    <property type="molecule type" value="Genomic_DNA"/>
</dbReference>
<dbReference type="Proteomes" id="UP001054945">
    <property type="component" value="Unassembled WGS sequence"/>
</dbReference>
<protein>
    <submittedName>
        <fullName evidence="2">Uncharacterized protein</fullName>
    </submittedName>
</protein>